<dbReference type="EMBL" id="MQUA01000013">
    <property type="protein sequence ID" value="PQB07505.1"/>
    <property type="molecule type" value="Genomic_DNA"/>
</dbReference>
<dbReference type="GO" id="GO:0031411">
    <property type="term" value="C:gas vesicle"/>
    <property type="evidence" value="ECO:0007669"/>
    <property type="project" value="UniProtKB-SubCell"/>
</dbReference>
<accession>A0A2S7KXX4</accession>
<comment type="similarity">
    <text evidence="3">Belongs to the gas vesicle GvpF/GvpL family.</text>
</comment>
<dbReference type="Gene3D" id="1.10.287.110">
    <property type="entry name" value="DnaJ domain"/>
    <property type="match status" value="1"/>
</dbReference>
<dbReference type="PRINTS" id="PR00625">
    <property type="entry name" value="JDOMAIN"/>
</dbReference>
<dbReference type="CDD" id="cd06257">
    <property type="entry name" value="DnaJ"/>
    <property type="match status" value="1"/>
</dbReference>
<keyword evidence="4" id="KW-0175">Coiled coil</keyword>
<protein>
    <recommendedName>
        <fullName evidence="5">J domain-containing protein</fullName>
    </recommendedName>
</protein>
<dbReference type="InterPro" id="IPR009430">
    <property type="entry name" value="GvpL/GvpF"/>
</dbReference>
<evidence type="ECO:0000259" key="5">
    <source>
        <dbReference type="PROSITE" id="PS50076"/>
    </source>
</evidence>
<name>A0A2S7KXX4_9FLAO</name>
<dbReference type="Proteomes" id="UP000239522">
    <property type="component" value="Unassembled WGS sequence"/>
</dbReference>
<feature type="domain" description="J" evidence="5">
    <location>
        <begin position="261"/>
        <end position="317"/>
    </location>
</feature>
<evidence type="ECO:0000256" key="1">
    <source>
        <dbReference type="ARBA" id="ARBA00022987"/>
    </source>
</evidence>
<dbReference type="AlphaFoldDB" id="A0A2S7KXX4"/>
<dbReference type="RefSeq" id="WP_104809714.1">
    <property type="nucleotide sequence ID" value="NZ_MQUA01000013.1"/>
</dbReference>
<organism evidence="6 7">
    <name type="scientific">Polaribacter filamentus</name>
    <dbReference type="NCBI Taxonomy" id="53483"/>
    <lineage>
        <taxon>Bacteria</taxon>
        <taxon>Pseudomonadati</taxon>
        <taxon>Bacteroidota</taxon>
        <taxon>Flavobacteriia</taxon>
        <taxon>Flavobacteriales</taxon>
        <taxon>Flavobacteriaceae</taxon>
    </lineage>
</organism>
<proteinExistence type="inferred from homology"/>
<feature type="coiled-coil region" evidence="4">
    <location>
        <begin position="208"/>
        <end position="235"/>
    </location>
</feature>
<dbReference type="PANTHER" id="PTHR36852">
    <property type="entry name" value="PROTEIN GVPL 2"/>
    <property type="match status" value="1"/>
</dbReference>
<dbReference type="PANTHER" id="PTHR36852:SF1">
    <property type="entry name" value="PROTEIN GVPL 2"/>
    <property type="match status" value="1"/>
</dbReference>
<dbReference type="OrthoDB" id="1436956at2"/>
<dbReference type="InterPro" id="IPR036869">
    <property type="entry name" value="J_dom_sf"/>
</dbReference>
<evidence type="ECO:0000256" key="4">
    <source>
        <dbReference type="SAM" id="Coils"/>
    </source>
</evidence>
<evidence type="ECO:0000313" key="6">
    <source>
        <dbReference type="EMBL" id="PQB07505.1"/>
    </source>
</evidence>
<dbReference type="GO" id="GO:0031412">
    <property type="term" value="P:gas vesicle organization"/>
    <property type="evidence" value="ECO:0007669"/>
    <property type="project" value="InterPro"/>
</dbReference>
<comment type="subcellular location">
    <subcellularLocation>
        <location evidence="2">Gas vesicle</location>
    </subcellularLocation>
</comment>
<comment type="caution">
    <text evidence="6">The sequence shown here is derived from an EMBL/GenBank/DDBJ whole genome shotgun (WGS) entry which is preliminary data.</text>
</comment>
<reference evidence="6 7" key="1">
    <citation type="submission" date="2016-11" db="EMBL/GenBank/DDBJ databases">
        <title>Trade-off between light-utilization and light-protection in marine flavobacteria.</title>
        <authorList>
            <person name="Kumagai Y."/>
        </authorList>
    </citation>
    <scope>NUCLEOTIDE SEQUENCE [LARGE SCALE GENOMIC DNA]</scope>
    <source>
        <strain evidence="6 7">ATCC 700397</strain>
    </source>
</reference>
<dbReference type="Pfam" id="PF00226">
    <property type="entry name" value="DnaJ"/>
    <property type="match status" value="1"/>
</dbReference>
<gene>
    <name evidence="6" type="ORF">BST83_10285</name>
</gene>
<evidence type="ECO:0000256" key="2">
    <source>
        <dbReference type="ARBA" id="ARBA00035108"/>
    </source>
</evidence>
<dbReference type="PROSITE" id="PS50076">
    <property type="entry name" value="DNAJ_2"/>
    <property type="match status" value="1"/>
</dbReference>
<sequence length="346" mass="39545">MKTKGIYLYAIVPNSYSEEMFKSIENIGIYLIPYKNLFAIASDRDEHKIEQLDRQELGHLLVDHQKKIEYFQKVGFSMLLPMQMGTFSQSKAEVCTILQNGYDLILASLQKINNLTEFNVAAVWADFSKTLGMVADHPEISAMRDKLIEKTEKPTEIEQVAIGIKVQEELINKNTQVALNIVNSLASICIDKRTHDTMNDEMVLNSAFLLEKNNIEKFEETINQLDKEYNETLNFKLIGPLPCYSFYTIEVKKINHLQVIQAEKALGLTKESSPDEIKKAYQEKAKELHPDSNQKNINQEGFTKINKAYKMLLECSGLARGTSTEHVTSEQKQSELEDLILVKIKE</sequence>
<dbReference type="Pfam" id="PF06386">
    <property type="entry name" value="GvpL_GvpF"/>
    <property type="match status" value="1"/>
</dbReference>
<keyword evidence="1" id="KW-0304">Gas vesicle</keyword>
<dbReference type="SMART" id="SM00271">
    <property type="entry name" value="DnaJ"/>
    <property type="match status" value="1"/>
</dbReference>
<keyword evidence="7" id="KW-1185">Reference proteome</keyword>
<evidence type="ECO:0000256" key="3">
    <source>
        <dbReference type="ARBA" id="ARBA00035643"/>
    </source>
</evidence>
<evidence type="ECO:0000313" key="7">
    <source>
        <dbReference type="Proteomes" id="UP000239522"/>
    </source>
</evidence>
<dbReference type="SUPFAM" id="SSF46565">
    <property type="entry name" value="Chaperone J-domain"/>
    <property type="match status" value="1"/>
</dbReference>
<dbReference type="InterPro" id="IPR001623">
    <property type="entry name" value="DnaJ_domain"/>
</dbReference>